<keyword evidence="3 11" id="KW-0813">Transport</keyword>
<keyword evidence="8" id="KW-0496">Mitochondrion</keyword>
<evidence type="ECO:0000256" key="5">
    <source>
        <dbReference type="ARBA" id="ARBA00022737"/>
    </source>
</evidence>
<evidence type="ECO:0000256" key="4">
    <source>
        <dbReference type="ARBA" id="ARBA00022692"/>
    </source>
</evidence>
<sequence>MASMDSGTHLAGTSTLVAGHLASPGGSLGNHCTDFAPAHAISPPAELLDDMKAPLVSGGAGGAGVGVGGGTDMAAVATTAAATATAATTTSAAAANVTAPGQAKQPSIMRHVALGAVANVIAANISHPLEVVKVRLQMAGMAAQAAKGVAPSAKPSAVAVPPAPATTAAAAPVASPPATAAPVTAVTNSQMANATSVALRGSTASSLGAAAAAPATAITPRVTMYSVARDLYKLEGPRSFFRGLSAAYMFQIVMNGVRLGMYDTVANTLYPPKPGDTSATTATQMPLLVTLVVSIGAGGLGSFLASPFYLIKTRQQAVFCPRSTPGAAGSFIHHTRALLFPPTYSAAPAPLSGTAGNHPALVPEQRPSLAVLTARAWKGSNVAAARTAVGSCSQLAGYGMMLRFLRSDSMAGFSPTPGSTGEITIAAASAACFTSIFMTPLDVVSTRLYAEKSSSAGASLMSRGLQIARTEGLAGLYSGAGALLVRTAPHTIAALVAWEWLKKVV</sequence>
<reference evidence="12" key="1">
    <citation type="submission" date="2013-04" db="EMBL/GenBank/DDBJ databases">
        <title>The Genome Sequence of Fonticula alba ATCC 38817.</title>
        <authorList>
            <consortium name="The Broad Institute Genomics Platform"/>
            <person name="Russ C."/>
            <person name="Cuomo C."/>
            <person name="Burger G."/>
            <person name="Gray M.W."/>
            <person name="Holland P.W.H."/>
            <person name="King N."/>
            <person name="Lang F.B.F."/>
            <person name="Roger A.J."/>
            <person name="Ruiz-Trillo I."/>
            <person name="Brown M."/>
            <person name="Walker B."/>
            <person name="Young S."/>
            <person name="Zeng Q."/>
            <person name="Gargeya S."/>
            <person name="Fitzgerald M."/>
            <person name="Haas B."/>
            <person name="Abouelleil A."/>
            <person name="Allen A.W."/>
            <person name="Alvarado L."/>
            <person name="Arachchi H.M."/>
            <person name="Berlin A.M."/>
            <person name="Chapman S.B."/>
            <person name="Gainer-Dewar J."/>
            <person name="Goldberg J."/>
            <person name="Griggs A."/>
            <person name="Gujja S."/>
            <person name="Hansen M."/>
            <person name="Howarth C."/>
            <person name="Imamovic A."/>
            <person name="Ireland A."/>
            <person name="Larimer J."/>
            <person name="McCowan C."/>
            <person name="Murphy C."/>
            <person name="Pearson M."/>
            <person name="Poon T.W."/>
            <person name="Priest M."/>
            <person name="Roberts A."/>
            <person name="Saif S."/>
            <person name="Shea T."/>
            <person name="Sisk P."/>
            <person name="Sykes S."/>
            <person name="Wortman J."/>
            <person name="Nusbaum C."/>
            <person name="Birren B."/>
        </authorList>
    </citation>
    <scope>NUCLEOTIDE SEQUENCE [LARGE SCALE GENOMIC DNA]</scope>
    <source>
        <strain evidence="12">ATCC 38817</strain>
    </source>
</reference>
<dbReference type="SUPFAM" id="SSF103506">
    <property type="entry name" value="Mitochondrial carrier"/>
    <property type="match status" value="2"/>
</dbReference>
<dbReference type="InterPro" id="IPR018108">
    <property type="entry name" value="MCP_transmembrane"/>
</dbReference>
<gene>
    <name evidence="12" type="ORF">H696_04340</name>
</gene>
<evidence type="ECO:0000256" key="7">
    <source>
        <dbReference type="ARBA" id="ARBA00022989"/>
    </source>
</evidence>
<dbReference type="GO" id="GO:0005743">
    <property type="term" value="C:mitochondrial inner membrane"/>
    <property type="evidence" value="ECO:0007669"/>
    <property type="project" value="UniProtKB-SubCell"/>
</dbReference>
<dbReference type="RefSeq" id="XP_009496491.1">
    <property type="nucleotide sequence ID" value="XM_009498216.1"/>
</dbReference>
<accession>A0A058Z3U1</accession>
<evidence type="ECO:0000256" key="1">
    <source>
        <dbReference type="ARBA" id="ARBA00004448"/>
    </source>
</evidence>
<dbReference type="Pfam" id="PF00153">
    <property type="entry name" value="Mito_carr"/>
    <property type="match status" value="3"/>
</dbReference>
<evidence type="ECO:0000256" key="11">
    <source>
        <dbReference type="RuleBase" id="RU000488"/>
    </source>
</evidence>
<keyword evidence="13" id="KW-1185">Reference proteome</keyword>
<evidence type="ECO:0000256" key="3">
    <source>
        <dbReference type="ARBA" id="ARBA00022448"/>
    </source>
</evidence>
<evidence type="ECO:0000313" key="12">
    <source>
        <dbReference type="EMBL" id="KCV68920.1"/>
    </source>
</evidence>
<dbReference type="InterPro" id="IPR023395">
    <property type="entry name" value="MCP_dom_sf"/>
</dbReference>
<comment type="subcellular location">
    <subcellularLocation>
        <location evidence="1">Mitochondrion inner membrane</location>
        <topology evidence="1">Multi-pass membrane protein</topology>
    </subcellularLocation>
</comment>
<dbReference type="InterPro" id="IPR051508">
    <property type="entry name" value="Mito_Carrier_Antiporter"/>
</dbReference>
<keyword evidence="6" id="KW-0999">Mitochondrion inner membrane</keyword>
<dbReference type="STRING" id="691883.A0A058Z3U1"/>
<keyword evidence="4 10" id="KW-0812">Transmembrane</keyword>
<dbReference type="AlphaFoldDB" id="A0A058Z3U1"/>
<dbReference type="GeneID" id="20529065"/>
<protein>
    <recommendedName>
        <fullName evidence="14">Mitochondrial carrier protein</fullName>
    </recommendedName>
</protein>
<evidence type="ECO:0000313" key="13">
    <source>
        <dbReference type="Proteomes" id="UP000030693"/>
    </source>
</evidence>
<evidence type="ECO:0008006" key="14">
    <source>
        <dbReference type="Google" id="ProtNLM"/>
    </source>
</evidence>
<feature type="repeat" description="Solcar" evidence="10">
    <location>
        <begin position="192"/>
        <end position="268"/>
    </location>
</feature>
<dbReference type="EMBL" id="KB932207">
    <property type="protein sequence ID" value="KCV68920.1"/>
    <property type="molecule type" value="Genomic_DNA"/>
</dbReference>
<dbReference type="PROSITE" id="PS50920">
    <property type="entry name" value="SOLCAR"/>
    <property type="match status" value="2"/>
</dbReference>
<dbReference type="Proteomes" id="UP000030693">
    <property type="component" value="Unassembled WGS sequence"/>
</dbReference>
<proteinExistence type="inferred from homology"/>
<dbReference type="PANTHER" id="PTHR45928:SF1">
    <property type="entry name" value="RE38146P"/>
    <property type="match status" value="1"/>
</dbReference>
<evidence type="ECO:0000256" key="8">
    <source>
        <dbReference type="ARBA" id="ARBA00023128"/>
    </source>
</evidence>
<keyword evidence="7" id="KW-1133">Transmembrane helix</keyword>
<organism evidence="12">
    <name type="scientific">Fonticula alba</name>
    <name type="common">Slime mold</name>
    <dbReference type="NCBI Taxonomy" id="691883"/>
    <lineage>
        <taxon>Eukaryota</taxon>
        <taxon>Rotosphaerida</taxon>
        <taxon>Fonticulaceae</taxon>
        <taxon>Fonticula</taxon>
    </lineage>
</organism>
<keyword evidence="9 10" id="KW-0472">Membrane</keyword>
<evidence type="ECO:0000256" key="2">
    <source>
        <dbReference type="ARBA" id="ARBA00006375"/>
    </source>
</evidence>
<dbReference type="OrthoDB" id="6703404at2759"/>
<comment type="similarity">
    <text evidence="2 11">Belongs to the mitochondrial carrier (TC 2.A.29) family.</text>
</comment>
<evidence type="ECO:0000256" key="9">
    <source>
        <dbReference type="ARBA" id="ARBA00023136"/>
    </source>
</evidence>
<dbReference type="eggNOG" id="KOG0755">
    <property type="taxonomic scope" value="Eukaryota"/>
</dbReference>
<dbReference type="Gene3D" id="1.50.40.10">
    <property type="entry name" value="Mitochondrial carrier domain"/>
    <property type="match status" value="2"/>
</dbReference>
<evidence type="ECO:0000256" key="6">
    <source>
        <dbReference type="ARBA" id="ARBA00022792"/>
    </source>
</evidence>
<keyword evidence="5" id="KW-0677">Repeat</keyword>
<dbReference type="PANTHER" id="PTHR45928">
    <property type="entry name" value="RE38146P"/>
    <property type="match status" value="1"/>
</dbReference>
<evidence type="ECO:0000256" key="10">
    <source>
        <dbReference type="PROSITE-ProRule" id="PRU00282"/>
    </source>
</evidence>
<feature type="repeat" description="Solcar" evidence="10">
    <location>
        <begin position="418"/>
        <end position="504"/>
    </location>
</feature>
<name>A0A058Z3U1_FONAL</name>